<evidence type="ECO:0000256" key="3">
    <source>
        <dbReference type="SAM" id="MobiDB-lite"/>
    </source>
</evidence>
<dbReference type="EMBL" id="FNCE01000001">
    <property type="protein sequence ID" value="SDF56672.1"/>
    <property type="molecule type" value="Genomic_DNA"/>
</dbReference>
<keyword evidence="2" id="KW-0653">Protein transport</keyword>
<keyword evidence="4" id="KW-0966">Cell projection</keyword>
<evidence type="ECO:0000313" key="4">
    <source>
        <dbReference type="EMBL" id="SDF56672.1"/>
    </source>
</evidence>
<protein>
    <submittedName>
        <fullName evidence="4">Flagellar assembly protein FliH</fullName>
    </submittedName>
</protein>
<feature type="region of interest" description="Disordered" evidence="3">
    <location>
        <begin position="1"/>
        <end position="81"/>
    </location>
</feature>
<dbReference type="AlphaFoldDB" id="A0A1G7M4F6"/>
<sequence length="263" mass="27974">MAQLERFFFDTDFDAQEPEPESADTGGDAGDGAEEAEPEGPAPEYFEEDIQQARDEGYSAGHAAGHAEGLEAGRQDAQAQADQALANALDRVASGLDSVAGNLGAAEERRDREALQVAVKLVEKLFPALDRRYGLKEIEALISDSLNRLREQPRVVVRVAPNRLEALQERIDALAAKAGYEGKVMVISDAELPDGDVRVEWAEGGAERDTERLWREIDAAITRTIEPGDEASTAGTADAGASGQAEGAGGTDATSHDGMRRAG</sequence>
<dbReference type="GO" id="GO:0005829">
    <property type="term" value="C:cytosol"/>
    <property type="evidence" value="ECO:0007669"/>
    <property type="project" value="TreeGrafter"/>
</dbReference>
<organism evidence="4 5">
    <name type="scientific">Limimonas halophila</name>
    <dbReference type="NCBI Taxonomy" id="1082479"/>
    <lineage>
        <taxon>Bacteria</taxon>
        <taxon>Pseudomonadati</taxon>
        <taxon>Pseudomonadota</taxon>
        <taxon>Alphaproteobacteria</taxon>
        <taxon>Rhodospirillales</taxon>
        <taxon>Rhodovibrionaceae</taxon>
        <taxon>Limimonas</taxon>
    </lineage>
</organism>
<name>A0A1G7M4F6_9PROT</name>
<reference evidence="4 5" key="1">
    <citation type="submission" date="2016-10" db="EMBL/GenBank/DDBJ databases">
        <authorList>
            <person name="de Groot N.N."/>
        </authorList>
    </citation>
    <scope>NUCLEOTIDE SEQUENCE [LARGE SCALE GENOMIC DNA]</scope>
    <source>
        <strain evidence="4 5">DSM 25584</strain>
    </source>
</reference>
<dbReference type="STRING" id="1082479.SAMN05216241_101480"/>
<feature type="region of interest" description="Disordered" evidence="3">
    <location>
        <begin position="223"/>
        <end position="263"/>
    </location>
</feature>
<keyword evidence="5" id="KW-1185">Reference proteome</keyword>
<evidence type="ECO:0000256" key="1">
    <source>
        <dbReference type="ARBA" id="ARBA00022448"/>
    </source>
</evidence>
<dbReference type="GO" id="GO:0015031">
    <property type="term" value="P:protein transport"/>
    <property type="evidence" value="ECO:0007669"/>
    <property type="project" value="UniProtKB-KW"/>
</dbReference>
<feature type="compositionally biased region" description="Low complexity" evidence="3">
    <location>
        <begin position="230"/>
        <end position="245"/>
    </location>
</feature>
<feature type="compositionally biased region" description="Basic and acidic residues" evidence="3">
    <location>
        <begin position="254"/>
        <end position="263"/>
    </location>
</feature>
<dbReference type="PANTHER" id="PTHR34982:SF1">
    <property type="entry name" value="FLAGELLAR ASSEMBLY PROTEIN FLIH"/>
    <property type="match status" value="1"/>
</dbReference>
<evidence type="ECO:0000313" key="5">
    <source>
        <dbReference type="Proteomes" id="UP000199415"/>
    </source>
</evidence>
<keyword evidence="4" id="KW-0282">Flagellum</keyword>
<dbReference type="RefSeq" id="WP_090018495.1">
    <property type="nucleotide sequence ID" value="NZ_FNCE01000001.1"/>
</dbReference>
<dbReference type="InterPro" id="IPR051472">
    <property type="entry name" value="T3SS_Stator/FliH"/>
</dbReference>
<proteinExistence type="predicted"/>
<dbReference type="PANTHER" id="PTHR34982">
    <property type="entry name" value="YOP PROTEINS TRANSLOCATION PROTEIN L"/>
    <property type="match status" value="1"/>
</dbReference>
<gene>
    <name evidence="4" type="ORF">SAMN05216241_101480</name>
</gene>
<dbReference type="OrthoDB" id="7304298at2"/>
<dbReference type="Proteomes" id="UP000199415">
    <property type="component" value="Unassembled WGS sequence"/>
</dbReference>
<feature type="compositionally biased region" description="Acidic residues" evidence="3">
    <location>
        <begin position="11"/>
        <end position="22"/>
    </location>
</feature>
<evidence type="ECO:0000256" key="2">
    <source>
        <dbReference type="ARBA" id="ARBA00022927"/>
    </source>
</evidence>
<accession>A0A1G7M4F6</accession>
<keyword evidence="1" id="KW-0813">Transport</keyword>
<keyword evidence="4" id="KW-0969">Cilium</keyword>